<evidence type="ECO:0000256" key="9">
    <source>
        <dbReference type="ARBA" id="ARBA00023146"/>
    </source>
</evidence>
<dbReference type="GO" id="GO:0009328">
    <property type="term" value="C:phenylalanine-tRNA ligase complex"/>
    <property type="evidence" value="ECO:0007669"/>
    <property type="project" value="TreeGrafter"/>
</dbReference>
<comment type="caution">
    <text evidence="11">The sequence shown here is derived from an EMBL/GenBank/DDBJ whole genome shotgun (WGS) entry which is preliminary data.</text>
</comment>
<sequence length="705" mass="77847">MRLSLNILANYIQLPSERSEELEQIFEDLGLEIKRVERHSEDTVFSLELLANRGDLRSYMGIAQELHGRTEWPLRVVEVTPSQPMGVPHLTFKIDSPACMAYSLSYFESSAARTQVPEQVTQLLGVDGTALINQPVDIGNFVGIESGQPVHVYDFDKIEGQLRIRESLEGEVAHLLFQEAPQQLPAGTLVIVDDKKILAIAGVIGCEAAKVTQASTRILLESALFEPVAIRKTSKKLGLQTTASLRFERGGDAGCVLPGARRAAFLLQQCDWTYDGTLQTTQSPGEMEPMRLSVSELNHFIGSSLSAEQVTKALNGFGFGVEEVMQDALLVTVPSHRVWDIAEACDLYEEVCRALSYDTLPRQFPELQLSQINTHTTEIDLRGQLEGALVENGFFEVFTEGFYSEERVRKLNALPGFSNHRHIRVLGGKDSAAALMKNTNVAHALELIKVNEDIRNLDVKAFEWSRTFQPGVSTEDMGGNVPPIESKNLWLVVGGDAQGKTVMDPARSVDPLYMKGLVSRLLSVLNLDFDVEQTSTAGERDYPITSTLLHPGRKANILVNGEVVGIFGELHPRLVDSFGIKRSSPCFAELSERVFTLSPGARSYVQPSRIQLPYRDICFFMPRGLQSASIIREIEFLSSSVKEVTVLDVYKLPAPEVGSAVTFRISFDPASMGETSISVDVLAQQLNVISKGVIAVFKDKGVYQR</sequence>
<evidence type="ECO:0000313" key="12">
    <source>
        <dbReference type="Proteomes" id="UP000274315"/>
    </source>
</evidence>
<dbReference type="Pfam" id="PF17759">
    <property type="entry name" value="tRNA_synthFbeta"/>
    <property type="match status" value="1"/>
</dbReference>
<dbReference type="SUPFAM" id="SSF55681">
    <property type="entry name" value="Class II aaRS and biotin synthetases"/>
    <property type="match status" value="1"/>
</dbReference>
<proteinExistence type="predicted"/>
<dbReference type="Pfam" id="PF03483">
    <property type="entry name" value="B3_4"/>
    <property type="match status" value="1"/>
</dbReference>
<dbReference type="InterPro" id="IPR005146">
    <property type="entry name" value="B3/B4_tRNA-bd"/>
</dbReference>
<dbReference type="PANTHER" id="PTHR10947:SF0">
    <property type="entry name" value="PHENYLALANINE--TRNA LIGASE BETA SUBUNIT"/>
    <property type="match status" value="1"/>
</dbReference>
<evidence type="ECO:0000256" key="6">
    <source>
        <dbReference type="ARBA" id="ARBA00022840"/>
    </source>
</evidence>
<protein>
    <recommendedName>
        <fullName evidence="2">phenylalanine--tRNA ligase</fullName>
        <ecNumber evidence="2">6.1.1.20</ecNumber>
    </recommendedName>
</protein>
<keyword evidence="6" id="KW-0067">ATP-binding</keyword>
<dbReference type="InterPro" id="IPR045060">
    <property type="entry name" value="Phe-tRNA-ligase_IIc_bsu"/>
</dbReference>
<keyword evidence="7" id="KW-0460">Magnesium</keyword>
<dbReference type="InterPro" id="IPR005147">
    <property type="entry name" value="tRNA_synthase_B5-dom"/>
</dbReference>
<evidence type="ECO:0000256" key="8">
    <source>
        <dbReference type="ARBA" id="ARBA00022917"/>
    </source>
</evidence>
<keyword evidence="3 11" id="KW-0436">Ligase</keyword>
<accession>A0A3M5WES6</accession>
<dbReference type="GO" id="GO:0006432">
    <property type="term" value="P:phenylalanyl-tRNA aminoacylation"/>
    <property type="evidence" value="ECO:0007669"/>
    <property type="project" value="InterPro"/>
</dbReference>
<dbReference type="InterPro" id="IPR009061">
    <property type="entry name" value="DNA-bd_dom_put_sf"/>
</dbReference>
<dbReference type="PROSITE" id="PS51483">
    <property type="entry name" value="B5"/>
    <property type="match status" value="1"/>
</dbReference>
<evidence type="ECO:0000256" key="4">
    <source>
        <dbReference type="ARBA" id="ARBA00022723"/>
    </source>
</evidence>
<keyword evidence="5" id="KW-0547">Nucleotide-binding</keyword>
<keyword evidence="4" id="KW-0479">Metal-binding</keyword>
<evidence type="ECO:0000256" key="3">
    <source>
        <dbReference type="ARBA" id="ARBA00022598"/>
    </source>
</evidence>
<dbReference type="Gene3D" id="3.30.930.10">
    <property type="entry name" value="Bira Bifunctional Protein, Domain 2"/>
    <property type="match status" value="1"/>
</dbReference>
<dbReference type="EMBL" id="RBUF01000637">
    <property type="protein sequence ID" value="RMU68922.1"/>
    <property type="molecule type" value="Genomic_DNA"/>
</dbReference>
<dbReference type="GO" id="GO:0000287">
    <property type="term" value="F:magnesium ion binding"/>
    <property type="evidence" value="ECO:0007669"/>
    <property type="project" value="InterPro"/>
</dbReference>
<dbReference type="SMART" id="SM00873">
    <property type="entry name" value="B3_4"/>
    <property type="match status" value="1"/>
</dbReference>
<dbReference type="Gene3D" id="3.30.56.10">
    <property type="match status" value="2"/>
</dbReference>
<dbReference type="EC" id="6.1.1.20" evidence="2"/>
<comment type="cofactor">
    <cofactor evidence="1">
        <name>Mg(2+)</name>
        <dbReference type="ChEBI" id="CHEBI:18420"/>
    </cofactor>
</comment>
<feature type="domain" description="B5" evidence="10">
    <location>
        <begin position="285"/>
        <end position="362"/>
    </location>
</feature>
<name>A0A3M5WES6_PSEAP</name>
<evidence type="ECO:0000313" key="11">
    <source>
        <dbReference type="EMBL" id="RMU68922.1"/>
    </source>
</evidence>
<organism evidence="11 12">
    <name type="scientific">Pseudomonas syringae pv. aptata</name>
    <dbReference type="NCBI Taxonomy" id="83167"/>
    <lineage>
        <taxon>Bacteria</taxon>
        <taxon>Pseudomonadati</taxon>
        <taxon>Pseudomonadota</taxon>
        <taxon>Gammaproteobacteria</taxon>
        <taxon>Pseudomonadales</taxon>
        <taxon>Pseudomonadaceae</taxon>
        <taxon>Pseudomonas</taxon>
        <taxon>Pseudomonas syringae</taxon>
    </lineage>
</organism>
<dbReference type="InterPro" id="IPR045864">
    <property type="entry name" value="aa-tRNA-synth_II/BPL/LPL"/>
</dbReference>
<evidence type="ECO:0000256" key="2">
    <source>
        <dbReference type="ARBA" id="ARBA00012814"/>
    </source>
</evidence>
<dbReference type="GO" id="GO:0003723">
    <property type="term" value="F:RNA binding"/>
    <property type="evidence" value="ECO:0007669"/>
    <property type="project" value="InterPro"/>
</dbReference>
<dbReference type="Gene3D" id="3.50.40.10">
    <property type="entry name" value="Phenylalanyl-trna Synthetase, Chain B, domain 3"/>
    <property type="match status" value="1"/>
</dbReference>
<dbReference type="PANTHER" id="PTHR10947">
    <property type="entry name" value="PHENYLALANYL-TRNA SYNTHETASE BETA CHAIN AND LEUCINE-RICH REPEAT-CONTAINING PROTEIN 47"/>
    <property type="match status" value="1"/>
</dbReference>
<evidence type="ECO:0000256" key="5">
    <source>
        <dbReference type="ARBA" id="ARBA00022741"/>
    </source>
</evidence>
<keyword evidence="8" id="KW-0648">Protein biosynthesis</keyword>
<reference evidence="11 12" key="1">
    <citation type="submission" date="2018-08" db="EMBL/GenBank/DDBJ databases">
        <title>Recombination of ecologically and evolutionarily significant loci maintains genetic cohesion in the Pseudomonas syringae species complex.</title>
        <authorList>
            <person name="Dillon M."/>
            <person name="Thakur S."/>
            <person name="Almeida R.N.D."/>
            <person name="Weir B.S."/>
            <person name="Guttman D.S."/>
        </authorList>
    </citation>
    <scope>NUCLEOTIDE SEQUENCE [LARGE SCALE GENOMIC DNA]</scope>
    <source>
        <strain evidence="11 12">ICMP 11935</strain>
    </source>
</reference>
<dbReference type="Pfam" id="PF03484">
    <property type="entry name" value="B5"/>
    <property type="match status" value="1"/>
</dbReference>
<dbReference type="AlphaFoldDB" id="A0A3M5WES6"/>
<dbReference type="GO" id="GO:0005524">
    <property type="term" value="F:ATP binding"/>
    <property type="evidence" value="ECO:0007669"/>
    <property type="project" value="UniProtKB-KW"/>
</dbReference>
<dbReference type="SUPFAM" id="SSF56037">
    <property type="entry name" value="PheT/TilS domain"/>
    <property type="match status" value="1"/>
</dbReference>
<dbReference type="GO" id="GO:0004826">
    <property type="term" value="F:phenylalanine-tRNA ligase activity"/>
    <property type="evidence" value="ECO:0007669"/>
    <property type="project" value="UniProtKB-EC"/>
</dbReference>
<evidence type="ECO:0000256" key="7">
    <source>
        <dbReference type="ARBA" id="ARBA00022842"/>
    </source>
</evidence>
<evidence type="ECO:0000259" key="10">
    <source>
        <dbReference type="PROSITE" id="PS51483"/>
    </source>
</evidence>
<dbReference type="Proteomes" id="UP000274315">
    <property type="component" value="Unassembled WGS sequence"/>
</dbReference>
<dbReference type="SMART" id="SM00874">
    <property type="entry name" value="B5"/>
    <property type="match status" value="1"/>
</dbReference>
<gene>
    <name evidence="11" type="ORF">ALP24_00057</name>
</gene>
<dbReference type="InterPro" id="IPR020825">
    <property type="entry name" value="Phe-tRNA_synthase-like_B3/B4"/>
</dbReference>
<evidence type="ECO:0000256" key="1">
    <source>
        <dbReference type="ARBA" id="ARBA00001946"/>
    </source>
</evidence>
<dbReference type="InterPro" id="IPR041616">
    <property type="entry name" value="PheRS_beta_core"/>
</dbReference>
<keyword evidence="9" id="KW-0030">Aminoacyl-tRNA synthetase</keyword>
<dbReference type="SUPFAM" id="SSF46955">
    <property type="entry name" value="Putative DNA-binding domain"/>
    <property type="match status" value="2"/>
</dbReference>